<proteinExistence type="predicted"/>
<dbReference type="HOGENOM" id="CLU_1722133_0_0_1"/>
<dbReference type="Proteomes" id="UP000054266">
    <property type="component" value="Unassembled WGS sequence"/>
</dbReference>
<dbReference type="EMBL" id="KN846959">
    <property type="protein sequence ID" value="KIW67541.1"/>
    <property type="molecule type" value="Genomic_DNA"/>
</dbReference>
<protein>
    <submittedName>
        <fullName evidence="1">Uncharacterized protein</fullName>
    </submittedName>
</protein>
<evidence type="ECO:0000313" key="1">
    <source>
        <dbReference type="EMBL" id="KIW67541.1"/>
    </source>
</evidence>
<reference evidence="1 2" key="1">
    <citation type="submission" date="2015-01" db="EMBL/GenBank/DDBJ databases">
        <title>The Genome Sequence of Capronia semiimmersa CBS27337.</title>
        <authorList>
            <consortium name="The Broad Institute Genomics Platform"/>
            <person name="Cuomo C."/>
            <person name="de Hoog S."/>
            <person name="Gorbushina A."/>
            <person name="Stielow B."/>
            <person name="Teixiera M."/>
            <person name="Abouelleil A."/>
            <person name="Chapman S.B."/>
            <person name="Priest M."/>
            <person name="Young S.K."/>
            <person name="Wortman J."/>
            <person name="Nusbaum C."/>
            <person name="Birren B."/>
        </authorList>
    </citation>
    <scope>NUCLEOTIDE SEQUENCE [LARGE SCALE GENOMIC DNA]</scope>
    <source>
        <strain evidence="1 2">CBS 27337</strain>
    </source>
</reference>
<sequence>MGRMECAAGRIYTLRSRSERASSGLLFPDIADMGLVLDGVLDKKDNVKVMTLPISPTKKQHYPIQLRPRNGPSLVYGNTIPITDCRLDPSLFRNGTCIADSYPLQQKLNPGTRGDREGVRRYSTRENLFIRLLSKMNKFSEGKITLNKLFNA</sequence>
<organism evidence="1 2">
    <name type="scientific">Phialophora macrospora</name>
    <dbReference type="NCBI Taxonomy" id="1851006"/>
    <lineage>
        <taxon>Eukaryota</taxon>
        <taxon>Fungi</taxon>
        <taxon>Dikarya</taxon>
        <taxon>Ascomycota</taxon>
        <taxon>Pezizomycotina</taxon>
        <taxon>Eurotiomycetes</taxon>
        <taxon>Chaetothyriomycetidae</taxon>
        <taxon>Chaetothyriales</taxon>
        <taxon>Herpotrichiellaceae</taxon>
        <taxon>Phialophora</taxon>
    </lineage>
</organism>
<accession>A0A0D2CQY5</accession>
<evidence type="ECO:0000313" key="2">
    <source>
        <dbReference type="Proteomes" id="UP000054266"/>
    </source>
</evidence>
<dbReference type="AlphaFoldDB" id="A0A0D2CQY5"/>
<name>A0A0D2CQY5_9EURO</name>
<gene>
    <name evidence="1" type="ORF">PV04_06785</name>
</gene>
<keyword evidence="2" id="KW-1185">Reference proteome</keyword>